<protein>
    <recommendedName>
        <fullName evidence="10">Ribosomal RNA small subunit methyltransferase E</fullName>
        <ecNumber evidence="10">2.1.1.193</ecNumber>
    </recommendedName>
</protein>
<accession>A0A136KK34</accession>
<evidence type="ECO:0000256" key="7">
    <source>
        <dbReference type="ARBA" id="ARBA00022691"/>
    </source>
</evidence>
<dbReference type="NCBIfam" id="TIGR00046">
    <property type="entry name" value="RsmE family RNA methyltransferase"/>
    <property type="match status" value="1"/>
</dbReference>
<comment type="similarity">
    <text evidence="2 10">Belongs to the RNA methyltransferase RsmE family.</text>
</comment>
<dbReference type="EMBL" id="JYPD01000012">
    <property type="protein sequence ID" value="KXK09764.1"/>
    <property type="molecule type" value="Genomic_DNA"/>
</dbReference>
<gene>
    <name evidence="13" type="primary">rsmE</name>
    <name evidence="13" type="ORF">UZ20_WS6002000332</name>
</gene>
<keyword evidence="5 10" id="KW-0489">Methyltransferase</keyword>
<dbReference type="SUPFAM" id="SSF88697">
    <property type="entry name" value="PUA domain-like"/>
    <property type="match status" value="1"/>
</dbReference>
<dbReference type="InterPro" id="IPR046886">
    <property type="entry name" value="RsmE_MTase_dom"/>
</dbReference>
<name>A0A136KK34_9BACT</name>
<comment type="function">
    <text evidence="8 10">Specifically methylates the N3 position of the uracil ring of uridine 1498 (m3U1498) in 16S rRNA. Acts on the fully assembled 30S ribosomal subunit.</text>
</comment>
<evidence type="ECO:0000313" key="13">
    <source>
        <dbReference type="EMBL" id="KXK09764.1"/>
    </source>
</evidence>
<dbReference type="PANTHER" id="PTHR30027:SF3">
    <property type="entry name" value="16S RRNA (URACIL(1498)-N(3))-METHYLTRANSFERASE"/>
    <property type="match status" value="1"/>
</dbReference>
<comment type="caution">
    <text evidence="13">The sequence shown here is derived from an EMBL/GenBank/DDBJ whole genome shotgun (WGS) entry which is preliminary data.</text>
</comment>
<dbReference type="Proteomes" id="UP000070449">
    <property type="component" value="Unassembled WGS sequence"/>
</dbReference>
<dbReference type="GO" id="GO:0005737">
    <property type="term" value="C:cytoplasm"/>
    <property type="evidence" value="ECO:0007669"/>
    <property type="project" value="UniProtKB-SubCell"/>
</dbReference>
<dbReference type="STRING" id="1617427.UZ20_WS6002000332"/>
<sequence>MHRIYVSPDELNDNSGIISDPQTVYYLGSVLRIRVGENIELFDGLGNLFNAQVTKATKREVEFSISASTFFDRPNSPTLILAQARPKAGKIDDILRMNTEVGVSAFIVFEAERSQGKPDNHPDKIVRKNKILQEASRQSERLYVPELAIADDIVKVLNTKADHKAVLVSREHEGSVDIAKFKESIQNQDRVIAMVGPEGGFSQTEIGKAVATGYVPIHLDLPIMRTETAGVVVSGILMY</sequence>
<feature type="domain" description="Ribosomal RNA small subunit methyltransferase E PUA-like" evidence="12">
    <location>
        <begin position="26"/>
        <end position="65"/>
    </location>
</feature>
<dbReference type="PIRSF" id="PIRSF015601">
    <property type="entry name" value="MTase_slr0722"/>
    <property type="match status" value="1"/>
</dbReference>
<proteinExistence type="inferred from homology"/>
<evidence type="ECO:0000259" key="11">
    <source>
        <dbReference type="Pfam" id="PF04452"/>
    </source>
</evidence>
<keyword evidence="3 10" id="KW-0963">Cytoplasm</keyword>
<dbReference type="GO" id="GO:0070475">
    <property type="term" value="P:rRNA base methylation"/>
    <property type="evidence" value="ECO:0007669"/>
    <property type="project" value="TreeGrafter"/>
</dbReference>
<evidence type="ECO:0000256" key="10">
    <source>
        <dbReference type="PIRNR" id="PIRNR015601"/>
    </source>
</evidence>
<keyword evidence="4 10" id="KW-0698">rRNA processing</keyword>
<dbReference type="InterPro" id="IPR015947">
    <property type="entry name" value="PUA-like_sf"/>
</dbReference>
<comment type="catalytic activity">
    <reaction evidence="9 10">
        <text>uridine(1498) in 16S rRNA + S-adenosyl-L-methionine = N(3)-methyluridine(1498) in 16S rRNA + S-adenosyl-L-homocysteine + H(+)</text>
        <dbReference type="Rhea" id="RHEA:42920"/>
        <dbReference type="Rhea" id="RHEA-COMP:10283"/>
        <dbReference type="Rhea" id="RHEA-COMP:10284"/>
        <dbReference type="ChEBI" id="CHEBI:15378"/>
        <dbReference type="ChEBI" id="CHEBI:57856"/>
        <dbReference type="ChEBI" id="CHEBI:59789"/>
        <dbReference type="ChEBI" id="CHEBI:65315"/>
        <dbReference type="ChEBI" id="CHEBI:74502"/>
        <dbReference type="EC" id="2.1.1.193"/>
    </reaction>
</comment>
<evidence type="ECO:0000256" key="4">
    <source>
        <dbReference type="ARBA" id="ARBA00022552"/>
    </source>
</evidence>
<keyword evidence="6 10" id="KW-0808">Transferase</keyword>
<evidence type="ECO:0000313" key="14">
    <source>
        <dbReference type="Proteomes" id="UP000070449"/>
    </source>
</evidence>
<dbReference type="Gene3D" id="3.40.1280.10">
    <property type="match status" value="1"/>
</dbReference>
<dbReference type="Pfam" id="PF04452">
    <property type="entry name" value="Methyltrans_RNA"/>
    <property type="match status" value="1"/>
</dbReference>
<keyword evidence="7 10" id="KW-0949">S-adenosyl-L-methionine</keyword>
<dbReference type="InterPro" id="IPR029028">
    <property type="entry name" value="Alpha/beta_knot_MTases"/>
</dbReference>
<dbReference type="SUPFAM" id="SSF75217">
    <property type="entry name" value="alpha/beta knot"/>
    <property type="match status" value="1"/>
</dbReference>
<dbReference type="PANTHER" id="PTHR30027">
    <property type="entry name" value="RIBOSOMAL RNA SMALL SUBUNIT METHYLTRANSFERASE E"/>
    <property type="match status" value="1"/>
</dbReference>
<evidence type="ECO:0000256" key="2">
    <source>
        <dbReference type="ARBA" id="ARBA00005528"/>
    </source>
</evidence>
<organism evidence="13 14">
    <name type="scientific">candidate division WS6 bacterium OLB21</name>
    <dbReference type="NCBI Taxonomy" id="1617427"/>
    <lineage>
        <taxon>Bacteria</taxon>
        <taxon>Candidatus Dojkabacteria</taxon>
    </lineage>
</organism>
<evidence type="ECO:0000259" key="12">
    <source>
        <dbReference type="Pfam" id="PF20260"/>
    </source>
</evidence>
<dbReference type="Pfam" id="PF20260">
    <property type="entry name" value="PUA_4"/>
    <property type="match status" value="1"/>
</dbReference>
<comment type="subcellular location">
    <subcellularLocation>
        <location evidence="1 10">Cytoplasm</location>
    </subcellularLocation>
</comment>
<dbReference type="InterPro" id="IPR046887">
    <property type="entry name" value="RsmE_PUA-like"/>
</dbReference>
<feature type="domain" description="Ribosomal RNA small subunit methyltransferase E methyltransferase" evidence="11">
    <location>
        <begin position="76"/>
        <end position="237"/>
    </location>
</feature>
<dbReference type="AlphaFoldDB" id="A0A136KK34"/>
<evidence type="ECO:0000256" key="9">
    <source>
        <dbReference type="ARBA" id="ARBA00047944"/>
    </source>
</evidence>
<dbReference type="InterPro" id="IPR029026">
    <property type="entry name" value="tRNA_m1G_MTases_N"/>
</dbReference>
<dbReference type="EC" id="2.1.1.193" evidence="10"/>
<dbReference type="CDD" id="cd18084">
    <property type="entry name" value="RsmE-like"/>
    <property type="match status" value="1"/>
</dbReference>
<reference evidence="13 14" key="1">
    <citation type="submission" date="2015-02" db="EMBL/GenBank/DDBJ databases">
        <title>Improved understanding of the partial-nitritation anammox process through 23 genomes representing the majority of the microbial community.</title>
        <authorList>
            <person name="Speth D.R."/>
            <person name="In T Zandt M."/>
            <person name="Guerrero Cruz S."/>
            <person name="Jetten M.S."/>
            <person name="Dutilh B.E."/>
        </authorList>
    </citation>
    <scope>NUCLEOTIDE SEQUENCE [LARGE SCALE GENOMIC DNA]</scope>
    <source>
        <strain evidence="13">OLB21</strain>
    </source>
</reference>
<evidence type="ECO:0000256" key="8">
    <source>
        <dbReference type="ARBA" id="ARBA00025699"/>
    </source>
</evidence>
<dbReference type="InterPro" id="IPR006700">
    <property type="entry name" value="RsmE"/>
</dbReference>
<evidence type="ECO:0000256" key="3">
    <source>
        <dbReference type="ARBA" id="ARBA00022490"/>
    </source>
</evidence>
<evidence type="ECO:0000256" key="6">
    <source>
        <dbReference type="ARBA" id="ARBA00022679"/>
    </source>
</evidence>
<evidence type="ECO:0000256" key="5">
    <source>
        <dbReference type="ARBA" id="ARBA00022603"/>
    </source>
</evidence>
<dbReference type="GO" id="GO:0070042">
    <property type="term" value="F:rRNA (uridine-N3-)-methyltransferase activity"/>
    <property type="evidence" value="ECO:0007669"/>
    <property type="project" value="TreeGrafter"/>
</dbReference>
<evidence type="ECO:0000256" key="1">
    <source>
        <dbReference type="ARBA" id="ARBA00004496"/>
    </source>
</evidence>